<evidence type="ECO:0000313" key="1">
    <source>
        <dbReference type="EnsemblMetazoa" id="ACUA004115-PA"/>
    </source>
</evidence>
<accession>A0A182LX67</accession>
<dbReference type="EnsemblMetazoa" id="ACUA004115-RA">
    <property type="protein sequence ID" value="ACUA004115-PA"/>
    <property type="gene ID" value="ACUA004115"/>
</dbReference>
<dbReference type="Proteomes" id="UP000075883">
    <property type="component" value="Unassembled WGS sequence"/>
</dbReference>
<reference evidence="1" key="2">
    <citation type="submission" date="2020-05" db="UniProtKB">
        <authorList>
            <consortium name="EnsemblMetazoa"/>
        </authorList>
    </citation>
    <scope>IDENTIFICATION</scope>
    <source>
        <strain evidence="1">A-37</strain>
    </source>
</reference>
<dbReference type="EMBL" id="AXCM01001844">
    <property type="status" value="NOT_ANNOTATED_CDS"/>
    <property type="molecule type" value="Genomic_DNA"/>
</dbReference>
<dbReference type="AlphaFoldDB" id="A0A182LX67"/>
<evidence type="ECO:0000313" key="2">
    <source>
        <dbReference type="Proteomes" id="UP000075883"/>
    </source>
</evidence>
<keyword evidence="2" id="KW-1185">Reference proteome</keyword>
<name>A0A182LX67_9DIPT</name>
<dbReference type="EMBL" id="AXCM01001843">
    <property type="status" value="NOT_ANNOTATED_CDS"/>
    <property type="molecule type" value="Genomic_DNA"/>
</dbReference>
<organism evidence="1 2">
    <name type="scientific">Anopheles culicifacies</name>
    <dbReference type="NCBI Taxonomy" id="139723"/>
    <lineage>
        <taxon>Eukaryota</taxon>
        <taxon>Metazoa</taxon>
        <taxon>Ecdysozoa</taxon>
        <taxon>Arthropoda</taxon>
        <taxon>Hexapoda</taxon>
        <taxon>Insecta</taxon>
        <taxon>Pterygota</taxon>
        <taxon>Neoptera</taxon>
        <taxon>Endopterygota</taxon>
        <taxon>Diptera</taxon>
        <taxon>Nematocera</taxon>
        <taxon>Culicoidea</taxon>
        <taxon>Culicidae</taxon>
        <taxon>Anophelinae</taxon>
        <taxon>Anopheles</taxon>
        <taxon>culicifacies species complex</taxon>
    </lineage>
</organism>
<protein>
    <submittedName>
        <fullName evidence="1">Uncharacterized protein</fullName>
    </submittedName>
</protein>
<dbReference type="VEuPathDB" id="VectorBase:ACUA004115"/>
<sequence length="183" mass="21857">MELPHKIQRSTNQQRLIVGNVAKLNIHFGLISDEQHPAWIIDRVQLFQNFAHFSPRFAQHNRFSVRYLLQHFHVTPGPDETHPWTKRQHRVHCSRNEQGVVAQVQLCTEQFDIVHIVVKVHYYRFYWLPIVDDCRDCSYRFRYRLIRLHPTKNAAWLHIYSKGRTIASMNHILQVSVDPKNNC</sequence>
<proteinExistence type="predicted"/>
<reference evidence="2" key="1">
    <citation type="submission" date="2013-09" db="EMBL/GenBank/DDBJ databases">
        <title>The Genome Sequence of Anopheles culicifacies species A.</title>
        <authorList>
            <consortium name="The Broad Institute Genomics Platform"/>
            <person name="Neafsey D.E."/>
            <person name="Besansky N."/>
            <person name="Howell P."/>
            <person name="Walton C."/>
            <person name="Young S.K."/>
            <person name="Zeng Q."/>
            <person name="Gargeya S."/>
            <person name="Fitzgerald M."/>
            <person name="Haas B."/>
            <person name="Abouelleil A."/>
            <person name="Allen A.W."/>
            <person name="Alvarado L."/>
            <person name="Arachchi H.M."/>
            <person name="Berlin A.M."/>
            <person name="Chapman S.B."/>
            <person name="Gainer-Dewar J."/>
            <person name="Goldberg J."/>
            <person name="Griggs A."/>
            <person name="Gujja S."/>
            <person name="Hansen M."/>
            <person name="Howarth C."/>
            <person name="Imamovic A."/>
            <person name="Ireland A."/>
            <person name="Larimer J."/>
            <person name="McCowan C."/>
            <person name="Murphy C."/>
            <person name="Pearson M."/>
            <person name="Poon T.W."/>
            <person name="Priest M."/>
            <person name="Roberts A."/>
            <person name="Saif S."/>
            <person name="Shea T."/>
            <person name="Sisk P."/>
            <person name="Sykes S."/>
            <person name="Wortman J."/>
            <person name="Nusbaum C."/>
            <person name="Birren B."/>
        </authorList>
    </citation>
    <scope>NUCLEOTIDE SEQUENCE [LARGE SCALE GENOMIC DNA]</scope>
    <source>
        <strain evidence="2">A-37</strain>
    </source>
</reference>